<dbReference type="EMBL" id="CP001016">
    <property type="protein sequence ID" value="ACB94511.1"/>
    <property type="molecule type" value="Genomic_DNA"/>
</dbReference>
<keyword evidence="4" id="KW-0456">Lyase</keyword>
<dbReference type="KEGG" id="bid:Bind_0861"/>
<dbReference type="SUPFAM" id="SSF51621">
    <property type="entry name" value="Phosphoenolpyruvate/pyruvate domain"/>
    <property type="match status" value="1"/>
</dbReference>
<dbReference type="RefSeq" id="WP_012383868.1">
    <property type="nucleotide sequence ID" value="NC_010581.1"/>
</dbReference>
<gene>
    <name evidence="4" type="ordered locus">Bind_0861</name>
</gene>
<dbReference type="AlphaFoldDB" id="B2IHJ0"/>
<dbReference type="Gene3D" id="3.20.20.60">
    <property type="entry name" value="Phosphoenolpyruvate-binding domains"/>
    <property type="match status" value="1"/>
</dbReference>
<dbReference type="InterPro" id="IPR040442">
    <property type="entry name" value="Pyrv_kinase-like_dom_sf"/>
</dbReference>
<protein>
    <submittedName>
        <fullName evidence="4">Citrate lyase beta subunit-like protein</fullName>
    </submittedName>
</protein>
<evidence type="ECO:0000313" key="4">
    <source>
        <dbReference type="EMBL" id="ACB94511.1"/>
    </source>
</evidence>
<dbReference type="OrthoDB" id="9800547at2"/>
<dbReference type="GO" id="GO:0016829">
    <property type="term" value="F:lyase activity"/>
    <property type="evidence" value="ECO:0007669"/>
    <property type="project" value="UniProtKB-KW"/>
</dbReference>
<reference evidence="4 5" key="2">
    <citation type="journal article" date="2010" name="J. Bacteriol.">
        <title>Complete genome sequence of Beijerinckia indica subsp. indica.</title>
        <authorList>
            <person name="Tamas I."/>
            <person name="Dedysh S.N."/>
            <person name="Liesack W."/>
            <person name="Stott M.B."/>
            <person name="Alam M."/>
            <person name="Murrell J.C."/>
            <person name="Dunfield P.F."/>
        </authorList>
    </citation>
    <scope>NUCLEOTIDE SEQUENCE [LARGE SCALE GENOMIC DNA]</scope>
    <source>
        <strain evidence="5">ATCC 9039 / DSM 1715 / NCIMB 8712</strain>
    </source>
</reference>
<keyword evidence="3" id="KW-0460">Magnesium</keyword>
<dbReference type="GO" id="GO:0000287">
    <property type="term" value="F:magnesium ion binding"/>
    <property type="evidence" value="ECO:0007669"/>
    <property type="project" value="TreeGrafter"/>
</dbReference>
<dbReference type="PANTHER" id="PTHR32308">
    <property type="entry name" value="LYASE BETA SUBUNIT, PUTATIVE (AFU_ORTHOLOGUE AFUA_4G13030)-RELATED"/>
    <property type="match status" value="1"/>
</dbReference>
<dbReference type="STRING" id="395963.Bind_0861"/>
<dbReference type="Proteomes" id="UP000001695">
    <property type="component" value="Chromosome"/>
</dbReference>
<dbReference type="HOGENOM" id="CLU_1146156_0_0_5"/>
<dbReference type="PANTHER" id="PTHR32308:SF0">
    <property type="entry name" value="HPCH_HPAI ALDOLASE_CITRATE LYASE DOMAIN-CONTAINING PROTEIN"/>
    <property type="match status" value="1"/>
</dbReference>
<evidence type="ECO:0000256" key="1">
    <source>
        <dbReference type="ARBA" id="ARBA00001946"/>
    </source>
</evidence>
<evidence type="ECO:0000256" key="2">
    <source>
        <dbReference type="ARBA" id="ARBA00022723"/>
    </source>
</evidence>
<reference evidence="5" key="1">
    <citation type="submission" date="2008-03" db="EMBL/GenBank/DDBJ databases">
        <title>Complete sequence of chromosome of Beijerinckia indica subsp. indica ATCC 9039.</title>
        <authorList>
            <consortium name="US DOE Joint Genome Institute"/>
            <person name="Copeland A."/>
            <person name="Lucas S."/>
            <person name="Lapidus A."/>
            <person name="Glavina del Rio T."/>
            <person name="Dalin E."/>
            <person name="Tice H."/>
            <person name="Bruce D."/>
            <person name="Goodwin L."/>
            <person name="Pitluck S."/>
            <person name="LaButti K."/>
            <person name="Schmutz J."/>
            <person name="Larimer F."/>
            <person name="Land M."/>
            <person name="Hauser L."/>
            <person name="Kyrpides N."/>
            <person name="Mikhailova N."/>
            <person name="Dunfield P.F."/>
            <person name="Dedysh S.N."/>
            <person name="Liesack W."/>
            <person name="Saw J.H."/>
            <person name="Alam M."/>
            <person name="Chen Y."/>
            <person name="Murrell J.C."/>
            <person name="Richardson P."/>
        </authorList>
    </citation>
    <scope>NUCLEOTIDE SEQUENCE [LARGE SCALE GENOMIC DNA]</scope>
    <source>
        <strain evidence="5">ATCC 9039 / DSM 1715 / NCIMB 8712</strain>
    </source>
</reference>
<organism evidence="4 5">
    <name type="scientific">Beijerinckia indica subsp. indica (strain ATCC 9039 / DSM 1715 / NCIMB 8712)</name>
    <dbReference type="NCBI Taxonomy" id="395963"/>
    <lineage>
        <taxon>Bacteria</taxon>
        <taxon>Pseudomonadati</taxon>
        <taxon>Pseudomonadota</taxon>
        <taxon>Alphaproteobacteria</taxon>
        <taxon>Hyphomicrobiales</taxon>
        <taxon>Beijerinckiaceae</taxon>
        <taxon>Beijerinckia</taxon>
    </lineage>
</organism>
<name>B2IHJ0_BEII9</name>
<keyword evidence="5" id="KW-1185">Reference proteome</keyword>
<comment type="cofactor">
    <cofactor evidence="1">
        <name>Mg(2+)</name>
        <dbReference type="ChEBI" id="CHEBI:18420"/>
    </cofactor>
</comment>
<evidence type="ECO:0000313" key="5">
    <source>
        <dbReference type="Proteomes" id="UP000001695"/>
    </source>
</evidence>
<evidence type="ECO:0000256" key="3">
    <source>
        <dbReference type="ARBA" id="ARBA00022842"/>
    </source>
</evidence>
<accession>B2IHJ0</accession>
<dbReference type="GO" id="GO:0006107">
    <property type="term" value="P:oxaloacetate metabolic process"/>
    <property type="evidence" value="ECO:0007669"/>
    <property type="project" value="TreeGrafter"/>
</dbReference>
<keyword evidence="2" id="KW-0479">Metal-binding</keyword>
<dbReference type="InterPro" id="IPR015813">
    <property type="entry name" value="Pyrv/PenolPyrv_kinase-like_dom"/>
</dbReference>
<proteinExistence type="predicted"/>
<sequence>MRVLLSRSIENFEPDATNGADGLIMTLPDTPEERASFSESLRKIRSSLAIPLLIRVAPIENARIDEDLALVMPHAPDGIVLPTCSGRMDVQHLGCKLAVHETLNGFADGKLMIFAEAGETPAACFTLHTYTKASPRLAGLIHSPARLATALNIEWTVSSKEEDTGSPLALAKAQVVLAAASAHVPALIQYSHPGQNGENPTSTPETGLLLHEKARQSGYAGAIVEEDILVPVIASIFSR</sequence>
<dbReference type="eggNOG" id="COG2301">
    <property type="taxonomic scope" value="Bacteria"/>
</dbReference>